<keyword evidence="3" id="KW-1185">Reference proteome</keyword>
<evidence type="ECO:0000256" key="1">
    <source>
        <dbReference type="SAM" id="MobiDB-lite"/>
    </source>
</evidence>
<organism evidence="2 3">
    <name type="scientific">Aspergillus calidoustus</name>
    <dbReference type="NCBI Taxonomy" id="454130"/>
    <lineage>
        <taxon>Eukaryota</taxon>
        <taxon>Fungi</taxon>
        <taxon>Dikarya</taxon>
        <taxon>Ascomycota</taxon>
        <taxon>Pezizomycotina</taxon>
        <taxon>Eurotiomycetes</taxon>
        <taxon>Eurotiomycetidae</taxon>
        <taxon>Eurotiales</taxon>
        <taxon>Aspergillaceae</taxon>
        <taxon>Aspergillus</taxon>
        <taxon>Aspergillus subgen. Nidulantes</taxon>
    </lineage>
</organism>
<feature type="region of interest" description="Disordered" evidence="1">
    <location>
        <begin position="39"/>
        <end position="93"/>
    </location>
</feature>
<dbReference type="AlphaFoldDB" id="A0A0U5G6Q7"/>
<reference evidence="3" key="1">
    <citation type="journal article" date="2016" name="Genome Announc.">
        <title>Draft genome sequences of fungus Aspergillus calidoustus.</title>
        <authorList>
            <person name="Horn F."/>
            <person name="Linde J."/>
            <person name="Mattern D.J."/>
            <person name="Walther G."/>
            <person name="Guthke R."/>
            <person name="Scherlach K."/>
            <person name="Martin K."/>
            <person name="Brakhage A.A."/>
            <person name="Petzke L."/>
            <person name="Valiante V."/>
        </authorList>
    </citation>
    <scope>NUCLEOTIDE SEQUENCE [LARGE SCALE GENOMIC DNA]</scope>
    <source>
        <strain evidence="3">SF006504</strain>
    </source>
</reference>
<proteinExistence type="predicted"/>
<evidence type="ECO:0000313" key="2">
    <source>
        <dbReference type="EMBL" id="CEL07617.1"/>
    </source>
</evidence>
<name>A0A0U5G6Q7_ASPCI</name>
<accession>A0A0U5G6Q7</accession>
<evidence type="ECO:0000313" key="3">
    <source>
        <dbReference type="Proteomes" id="UP000054771"/>
    </source>
</evidence>
<sequence>MDRDRSRPTASHLISSPSLLNEEWQPWYDIAGGRAIPIFPADGGASSQITKEDPHDRPTQAVGLSSGEDSFNLERFNKPGRVPELSWPSTGLE</sequence>
<dbReference type="EMBL" id="CDMC01000009">
    <property type="protein sequence ID" value="CEL07617.1"/>
    <property type="molecule type" value="Genomic_DNA"/>
</dbReference>
<gene>
    <name evidence="2" type="ORF">ASPCAL10774</name>
</gene>
<dbReference type="Proteomes" id="UP000054771">
    <property type="component" value="Unassembled WGS sequence"/>
</dbReference>
<protein>
    <submittedName>
        <fullName evidence="2">Uncharacterized protein</fullName>
    </submittedName>
</protein>